<gene>
    <name evidence="1" type="ORF">J2793_006605</name>
</gene>
<evidence type="ECO:0000313" key="1">
    <source>
        <dbReference type="EMBL" id="MDP9651130.1"/>
    </source>
</evidence>
<proteinExistence type="predicted"/>
<protein>
    <recommendedName>
        <fullName evidence="3">Sce7726 family protein</fullName>
    </recommendedName>
</protein>
<evidence type="ECO:0000313" key="2">
    <source>
        <dbReference type="Proteomes" id="UP001229486"/>
    </source>
</evidence>
<dbReference type="InterPro" id="IPR047729">
    <property type="entry name" value="Sce7726-like"/>
</dbReference>
<evidence type="ECO:0008006" key="3">
    <source>
        <dbReference type="Google" id="ProtNLM"/>
    </source>
</evidence>
<dbReference type="NCBIfam" id="NF033832">
    <property type="entry name" value="sce7726_fam"/>
    <property type="match status" value="1"/>
</dbReference>
<dbReference type="Proteomes" id="UP001229486">
    <property type="component" value="Unassembled WGS sequence"/>
</dbReference>
<dbReference type="RefSeq" id="WP_392395828.1">
    <property type="nucleotide sequence ID" value="NZ_JAURTK010000015.1"/>
</dbReference>
<comment type="caution">
    <text evidence="1">The sequence shown here is derived from an EMBL/GenBank/DDBJ whole genome shotgun (WGS) entry which is preliminary data.</text>
</comment>
<dbReference type="AlphaFoldDB" id="A0AB73IM79"/>
<reference evidence="1" key="1">
    <citation type="submission" date="2023-07" db="EMBL/GenBank/DDBJ databases">
        <title>Sorghum-associated microbial communities from plants grown in Nebraska, USA.</title>
        <authorList>
            <person name="Schachtman D."/>
        </authorList>
    </citation>
    <scope>NUCLEOTIDE SEQUENCE</scope>
    <source>
        <strain evidence="1">DS1061</strain>
    </source>
</reference>
<organism evidence="1 2">
    <name type="scientific">Paraburkholderia caledonica</name>
    <dbReference type="NCBI Taxonomy" id="134536"/>
    <lineage>
        <taxon>Bacteria</taxon>
        <taxon>Pseudomonadati</taxon>
        <taxon>Pseudomonadota</taxon>
        <taxon>Betaproteobacteria</taxon>
        <taxon>Burkholderiales</taxon>
        <taxon>Burkholderiaceae</taxon>
        <taxon>Paraburkholderia</taxon>
    </lineage>
</organism>
<name>A0AB73IM79_9BURK</name>
<dbReference type="EMBL" id="JAURTK010000015">
    <property type="protein sequence ID" value="MDP9651130.1"/>
    <property type="molecule type" value="Genomic_DNA"/>
</dbReference>
<accession>A0AB73IM79</accession>
<sequence length="218" mass="25184">MSHILNERRIRALLTRHIKRSDWRRTDTLIPEYFVERAARRADLVAVNGHLKAYEIKSDLDQLSRLAGQIEVYSRYFESVTVVCTRKHLDSVVTRTDAAIGVMCVSDEGFEYVRAARQRDIDVDAWLSHLPITAIREALKCRGIRCPRVDRAEVLAVARGCMSALDARSTVFTYLKTEKRKQRVALSQRARVHAVRDPLEEHRAMLREYIDSRGIAMY</sequence>